<sequence length="733" mass="77671">MGGPSAARASPVAIGSHRNFCQLFRWWCCRLFFLSEVMLALRQLLSPMGLATASALFLVVLGTPGAALAASTLDSEEASALEELAVDDECVPQQAGADRCALIALQLRSAGVPGIASNATGNETASRSNTTNASVTTKPPPPHPEAGSNVTVTDKPRPPPPPAETISNVTVTDKPPLPPPPPEFGGKVKDSSFISNRKSKSFLWTPATDSMEAALAAAFVGGWPKPFGMQLSSLAKWLNYDLLRSNPFENKGGVVVPWPPSGCDQLGDGGWVGYSRRQVCYITAMSFIGSKTEGYNSGLSRLMSMCRGGGDFRQAFASLLAACAADPTLANGGQGPMLLVAKANAPPSVESVRAVAKEAKLQEAGLRVCDYDTGAPPLAGVPTVPSAGCVPRTSSAPGKDFMTGGLKGQATQDISAAWFGGYLFDAHACGLGGGQDERLSVFFPEVTVLAYFLSSSSPFPQIRQPVWVLGARNFFENLDGTARFDAPLRLAEVPLTGDLVEVEIAGSSYSMSSSRPFLVFMSENQGYLPGGDKSALLPAARRNRAPMQRDVSHGGKHAFEKQVRAWYRSVALTSYSPDVRPALKKLVKSIGAGPWMAGLWWGDGQLGLLAMWLGHSLAAPTWGQPLALDYYMYSDFTENPGNQCFVHSAASCQACMKRCTSPPPGEKAYYMPAAARMNGGPCVNSPQDCGTHGLEHVVSAFKKASAATLWDEIESKLAGGSVDKTVFDELLRK</sequence>
<protein>
    <submittedName>
        <fullName evidence="2">Uncharacterized protein</fullName>
    </submittedName>
</protein>
<reference evidence="2" key="1">
    <citation type="submission" date="2021-02" db="EMBL/GenBank/DDBJ databases">
        <authorList>
            <person name="Dougan E. K."/>
            <person name="Rhodes N."/>
            <person name="Thang M."/>
            <person name="Chan C."/>
        </authorList>
    </citation>
    <scope>NUCLEOTIDE SEQUENCE</scope>
</reference>
<organism evidence="2 3">
    <name type="scientific">Polarella glacialis</name>
    <name type="common">Dinoflagellate</name>
    <dbReference type="NCBI Taxonomy" id="89957"/>
    <lineage>
        <taxon>Eukaryota</taxon>
        <taxon>Sar</taxon>
        <taxon>Alveolata</taxon>
        <taxon>Dinophyceae</taxon>
        <taxon>Suessiales</taxon>
        <taxon>Suessiaceae</taxon>
        <taxon>Polarella</taxon>
    </lineage>
</organism>
<dbReference type="EMBL" id="CAJNNW010031938">
    <property type="protein sequence ID" value="CAE8710053.1"/>
    <property type="molecule type" value="Genomic_DNA"/>
</dbReference>
<feature type="compositionally biased region" description="Polar residues" evidence="1">
    <location>
        <begin position="117"/>
        <end position="137"/>
    </location>
</feature>
<accession>A0A813KWL9</accession>
<proteinExistence type="predicted"/>
<comment type="caution">
    <text evidence="2">The sequence shown here is derived from an EMBL/GenBank/DDBJ whole genome shotgun (WGS) entry which is preliminary data.</text>
</comment>
<dbReference type="AlphaFoldDB" id="A0A813KWL9"/>
<dbReference type="Proteomes" id="UP000626109">
    <property type="component" value="Unassembled WGS sequence"/>
</dbReference>
<evidence type="ECO:0000256" key="1">
    <source>
        <dbReference type="SAM" id="MobiDB-lite"/>
    </source>
</evidence>
<gene>
    <name evidence="2" type="ORF">PGLA2088_LOCUS35760</name>
</gene>
<evidence type="ECO:0000313" key="2">
    <source>
        <dbReference type="EMBL" id="CAE8710053.1"/>
    </source>
</evidence>
<name>A0A813KWL9_POLGL</name>
<evidence type="ECO:0000313" key="3">
    <source>
        <dbReference type="Proteomes" id="UP000626109"/>
    </source>
</evidence>
<feature type="region of interest" description="Disordered" evidence="1">
    <location>
        <begin position="116"/>
        <end position="191"/>
    </location>
</feature>